<organism evidence="2 3">
    <name type="scientific">Polymorphospora rubra</name>
    <dbReference type="NCBI Taxonomy" id="338584"/>
    <lineage>
        <taxon>Bacteria</taxon>
        <taxon>Bacillati</taxon>
        <taxon>Actinomycetota</taxon>
        <taxon>Actinomycetes</taxon>
        <taxon>Micromonosporales</taxon>
        <taxon>Micromonosporaceae</taxon>
        <taxon>Polymorphospora</taxon>
    </lineage>
</organism>
<keyword evidence="3" id="KW-1185">Reference proteome</keyword>
<protein>
    <submittedName>
        <fullName evidence="2">Uncharacterized protein</fullName>
    </submittedName>
</protein>
<accession>A0A810MWE7</accession>
<feature type="region of interest" description="Disordered" evidence="1">
    <location>
        <begin position="101"/>
        <end position="128"/>
    </location>
</feature>
<evidence type="ECO:0000313" key="3">
    <source>
        <dbReference type="Proteomes" id="UP000680866"/>
    </source>
</evidence>
<reference evidence="2" key="1">
    <citation type="submission" date="2020-08" db="EMBL/GenBank/DDBJ databases">
        <title>Whole genome shotgun sequence of Polymorphospora rubra NBRC 101157.</title>
        <authorList>
            <person name="Komaki H."/>
            <person name="Tamura T."/>
        </authorList>
    </citation>
    <scope>NUCLEOTIDE SEQUENCE</scope>
    <source>
        <strain evidence="2">NBRC 101157</strain>
    </source>
</reference>
<evidence type="ECO:0000313" key="2">
    <source>
        <dbReference type="EMBL" id="BCJ64854.1"/>
    </source>
</evidence>
<dbReference type="RefSeq" id="WP_212823802.1">
    <property type="nucleotide sequence ID" value="NZ_AP023359.1"/>
</dbReference>
<proteinExistence type="predicted"/>
<gene>
    <name evidence="2" type="ORF">Prubr_18750</name>
</gene>
<evidence type="ECO:0000256" key="1">
    <source>
        <dbReference type="SAM" id="MobiDB-lite"/>
    </source>
</evidence>
<dbReference type="AlphaFoldDB" id="A0A810MWE7"/>
<sequence>MVDRPTQEATEEAVACLLREAMLLIRHELAPLREDVPERHRMHRAWILADLCHNLPAWLDPARRSRIHEGLEWSWRTASAPRRAWMRSCWDSIGYDHTWLPDTPGGSPESDRGWRDNLTLNGDPWADT</sequence>
<dbReference type="KEGG" id="pry:Prubr_18750"/>
<dbReference type="Proteomes" id="UP000680866">
    <property type="component" value="Chromosome"/>
</dbReference>
<name>A0A810MWE7_9ACTN</name>
<dbReference type="EMBL" id="AP023359">
    <property type="protein sequence ID" value="BCJ64854.1"/>
    <property type="molecule type" value="Genomic_DNA"/>
</dbReference>